<reference evidence="1 2" key="1">
    <citation type="submission" date="2021-05" db="EMBL/GenBank/DDBJ databases">
        <title>Genome Assembly of Synthetic Allotetraploid Brassica napus Reveals Homoeologous Exchanges between Subgenomes.</title>
        <authorList>
            <person name="Davis J.T."/>
        </authorList>
    </citation>
    <scope>NUCLEOTIDE SEQUENCE [LARGE SCALE GENOMIC DNA]</scope>
    <source>
        <strain evidence="2">cv. Da-Ae</strain>
        <tissue evidence="1">Seedling</tissue>
    </source>
</reference>
<dbReference type="Proteomes" id="UP000824890">
    <property type="component" value="Unassembled WGS sequence"/>
</dbReference>
<organism evidence="1 2">
    <name type="scientific">Brassica napus</name>
    <name type="common">Rape</name>
    <dbReference type="NCBI Taxonomy" id="3708"/>
    <lineage>
        <taxon>Eukaryota</taxon>
        <taxon>Viridiplantae</taxon>
        <taxon>Streptophyta</taxon>
        <taxon>Embryophyta</taxon>
        <taxon>Tracheophyta</taxon>
        <taxon>Spermatophyta</taxon>
        <taxon>Magnoliopsida</taxon>
        <taxon>eudicotyledons</taxon>
        <taxon>Gunneridae</taxon>
        <taxon>Pentapetalae</taxon>
        <taxon>rosids</taxon>
        <taxon>malvids</taxon>
        <taxon>Brassicales</taxon>
        <taxon>Brassicaceae</taxon>
        <taxon>Brassiceae</taxon>
        <taxon>Brassica</taxon>
    </lineage>
</organism>
<sequence length="64" mass="7087">MEAHLQSHAGSTEVRGANIQKVLPDDSIYYCKVDASWKNANEVGGIGWALYNKEGVQKLQTLPR</sequence>
<name>A0ABQ8BN56_BRANA</name>
<dbReference type="EMBL" id="JAGKQM010000010">
    <property type="protein sequence ID" value="KAH0906256.1"/>
    <property type="molecule type" value="Genomic_DNA"/>
</dbReference>
<gene>
    <name evidence="1" type="ORF">HID58_038083</name>
</gene>
<protein>
    <submittedName>
        <fullName evidence="1">Uncharacterized protein</fullName>
    </submittedName>
</protein>
<proteinExistence type="predicted"/>
<evidence type="ECO:0000313" key="1">
    <source>
        <dbReference type="EMBL" id="KAH0906256.1"/>
    </source>
</evidence>
<comment type="caution">
    <text evidence="1">The sequence shown here is derived from an EMBL/GenBank/DDBJ whole genome shotgun (WGS) entry which is preliminary data.</text>
</comment>
<keyword evidence="2" id="KW-1185">Reference proteome</keyword>
<evidence type="ECO:0000313" key="2">
    <source>
        <dbReference type="Proteomes" id="UP000824890"/>
    </source>
</evidence>
<accession>A0ABQ8BN56</accession>